<dbReference type="Pfam" id="PF03401">
    <property type="entry name" value="TctC"/>
    <property type="match status" value="1"/>
</dbReference>
<dbReference type="PANTHER" id="PTHR42928">
    <property type="entry name" value="TRICARBOXYLATE-BINDING PROTEIN"/>
    <property type="match status" value="1"/>
</dbReference>
<dbReference type="Gene3D" id="3.40.190.150">
    <property type="entry name" value="Bordetella uptake gene, domain 1"/>
    <property type="match status" value="1"/>
</dbReference>
<dbReference type="CDD" id="cd07012">
    <property type="entry name" value="PBP2_Bug_TTT"/>
    <property type="match status" value="1"/>
</dbReference>
<dbReference type="InterPro" id="IPR042100">
    <property type="entry name" value="Bug_dom1"/>
</dbReference>
<proteinExistence type="inferred from homology"/>
<dbReference type="EMBL" id="JABBFX010000001">
    <property type="protein sequence ID" value="NML44327.1"/>
    <property type="molecule type" value="Genomic_DNA"/>
</dbReference>
<keyword evidence="4" id="KW-1185">Reference proteome</keyword>
<feature type="signal peptide" evidence="2">
    <location>
        <begin position="1"/>
        <end position="21"/>
    </location>
</feature>
<dbReference type="Gene3D" id="3.40.190.10">
    <property type="entry name" value="Periplasmic binding protein-like II"/>
    <property type="match status" value="1"/>
</dbReference>
<dbReference type="PANTHER" id="PTHR42928:SF5">
    <property type="entry name" value="BLR1237 PROTEIN"/>
    <property type="match status" value="1"/>
</dbReference>
<dbReference type="SUPFAM" id="SSF53850">
    <property type="entry name" value="Periplasmic binding protein-like II"/>
    <property type="match status" value="1"/>
</dbReference>
<keyword evidence="2" id="KW-0732">Signal</keyword>
<evidence type="ECO:0000256" key="1">
    <source>
        <dbReference type="ARBA" id="ARBA00006987"/>
    </source>
</evidence>
<gene>
    <name evidence="3" type="ORF">HHL11_11235</name>
</gene>
<evidence type="ECO:0000256" key="2">
    <source>
        <dbReference type="SAM" id="SignalP"/>
    </source>
</evidence>
<dbReference type="Proteomes" id="UP000541185">
    <property type="component" value="Unassembled WGS sequence"/>
</dbReference>
<dbReference type="PIRSF" id="PIRSF017082">
    <property type="entry name" value="YflP"/>
    <property type="match status" value="1"/>
</dbReference>
<protein>
    <submittedName>
        <fullName evidence="3">Tripartite tricarboxylate transporter substrate binding protein</fullName>
    </submittedName>
</protein>
<name>A0A848H1H3_9BURK</name>
<comment type="similarity">
    <text evidence="1">Belongs to the UPF0065 (bug) family.</text>
</comment>
<organism evidence="3 4">
    <name type="scientific">Ramlibacter agri</name>
    <dbReference type="NCBI Taxonomy" id="2728837"/>
    <lineage>
        <taxon>Bacteria</taxon>
        <taxon>Pseudomonadati</taxon>
        <taxon>Pseudomonadota</taxon>
        <taxon>Betaproteobacteria</taxon>
        <taxon>Burkholderiales</taxon>
        <taxon>Comamonadaceae</taxon>
        <taxon>Ramlibacter</taxon>
    </lineage>
</organism>
<sequence>MVDTRISRRAFGAWAAGAALATPLAGLAQSTFPQGGRPIRILVGLAAGGSLDAQARSVARKLTEIAGTTVIVDNKPGASMMLSATEVMKSQPDGYTLLYAPSSLFAQNPHTLSTVPYDPFKDFTPITMAAKGPLVLTVHQSLPVKNAKDLVAWAKANPGKLNFASFGNGTSSHIYAMAFAKATGIEITHVPYKGTAEAARDVLEGRVQAYFDAAPTAIQNAKTGRIRMVGVASPTRMLAAPEVPTFTEQGIPGLDLTSWIGFVGPAKMPPELVQKLNTMLVQALNAPEVKEFYATGAWETAPSTPAELTHEMHVAYDRWGQMVKAIGFEKQ</sequence>
<dbReference type="AlphaFoldDB" id="A0A848H1H3"/>
<dbReference type="InterPro" id="IPR006311">
    <property type="entry name" value="TAT_signal"/>
</dbReference>
<dbReference type="InterPro" id="IPR005064">
    <property type="entry name" value="BUG"/>
</dbReference>
<accession>A0A848H1H3</accession>
<evidence type="ECO:0000313" key="3">
    <source>
        <dbReference type="EMBL" id="NML44327.1"/>
    </source>
</evidence>
<feature type="chain" id="PRO_5032691887" evidence="2">
    <location>
        <begin position="22"/>
        <end position="331"/>
    </location>
</feature>
<dbReference type="RefSeq" id="WP_169418466.1">
    <property type="nucleotide sequence ID" value="NZ_JABBFX010000001.1"/>
</dbReference>
<dbReference type="PROSITE" id="PS51318">
    <property type="entry name" value="TAT"/>
    <property type="match status" value="1"/>
</dbReference>
<comment type="caution">
    <text evidence="3">The sequence shown here is derived from an EMBL/GenBank/DDBJ whole genome shotgun (WGS) entry which is preliminary data.</text>
</comment>
<evidence type="ECO:0000313" key="4">
    <source>
        <dbReference type="Proteomes" id="UP000541185"/>
    </source>
</evidence>
<reference evidence="3 4" key="1">
    <citation type="submission" date="2020-04" db="EMBL/GenBank/DDBJ databases">
        <title>Ramlibacter sp. G-1-2-2 isolated from soil.</title>
        <authorList>
            <person name="Dahal R.H."/>
        </authorList>
    </citation>
    <scope>NUCLEOTIDE SEQUENCE [LARGE SCALE GENOMIC DNA]</scope>
    <source>
        <strain evidence="3 4">G-1-2-2</strain>
    </source>
</reference>